<comment type="caution">
    <text evidence="3">The sequence shown here is derived from an EMBL/GenBank/DDBJ whole genome shotgun (WGS) entry which is preliminary data.</text>
</comment>
<protein>
    <recommendedName>
        <fullName evidence="5">HAUS augmin-like complex subunit 6 N-terminal domain-containing protein</fullName>
    </recommendedName>
</protein>
<feature type="coiled-coil region" evidence="1">
    <location>
        <begin position="329"/>
        <end position="356"/>
    </location>
</feature>
<keyword evidence="1" id="KW-0175">Coiled coil</keyword>
<evidence type="ECO:0000256" key="1">
    <source>
        <dbReference type="SAM" id="Coils"/>
    </source>
</evidence>
<evidence type="ECO:0000313" key="4">
    <source>
        <dbReference type="Proteomes" id="UP001385951"/>
    </source>
</evidence>
<sequence length="431" mass="47848">MFDPSKRGIRERGKTMEDICHFLMSHIEGKASVKKLLPTYPCVKPSDTVAFRISLTKYMEALKTKGTAQGSTISGRDHDRGQGGHKSTSEQAESAAAWWWKGVIPRKSTIEECSGDRFERLILALSTHALLERTPNASLTQTVSEYSCISNEVVVERIAGYTTALSDFQHSRSIWEQSARDLTRRKHALLELQSKLAKPSDPSRSRYANVATDKLFCAQKSRLDDIRKHYWSSRAESLNILLDLMDLQVKVTLPDSRTPDGHHAINSAGLPITLKQKLATPSPQLPLAAVDHSAHLNKLRKPISALLSQDSSSNTMSAVSLFPRISDRLAKETKTQDALKDALAAAKKQHSGLQNRLATVQSSTLKFESKDSKLSLPSLIESKDIEILHFQASKPSGIRSGRHSKLEERIAAIRYLELPPWPPIDSIATCL</sequence>
<dbReference type="EMBL" id="JASBNA010000012">
    <property type="protein sequence ID" value="KAK7687687.1"/>
    <property type="molecule type" value="Genomic_DNA"/>
</dbReference>
<dbReference type="Proteomes" id="UP001385951">
    <property type="component" value="Unassembled WGS sequence"/>
</dbReference>
<accession>A0AAW0GCN0</accession>
<proteinExistence type="predicted"/>
<evidence type="ECO:0000313" key="3">
    <source>
        <dbReference type="EMBL" id="KAK7687687.1"/>
    </source>
</evidence>
<reference evidence="3 4" key="1">
    <citation type="submission" date="2022-09" db="EMBL/GenBank/DDBJ databases">
        <authorList>
            <person name="Palmer J.M."/>
        </authorList>
    </citation>
    <scope>NUCLEOTIDE SEQUENCE [LARGE SCALE GENOMIC DNA]</scope>
    <source>
        <strain evidence="3 4">DSM 7382</strain>
    </source>
</reference>
<evidence type="ECO:0000256" key="2">
    <source>
        <dbReference type="SAM" id="MobiDB-lite"/>
    </source>
</evidence>
<dbReference type="AlphaFoldDB" id="A0AAW0GCN0"/>
<feature type="region of interest" description="Disordered" evidence="2">
    <location>
        <begin position="66"/>
        <end position="90"/>
    </location>
</feature>
<evidence type="ECO:0008006" key="5">
    <source>
        <dbReference type="Google" id="ProtNLM"/>
    </source>
</evidence>
<keyword evidence="4" id="KW-1185">Reference proteome</keyword>
<name>A0AAW0GCN0_9APHY</name>
<gene>
    <name evidence="3" type="ORF">QCA50_008903</name>
</gene>
<organism evidence="3 4">
    <name type="scientific">Cerrena zonata</name>
    <dbReference type="NCBI Taxonomy" id="2478898"/>
    <lineage>
        <taxon>Eukaryota</taxon>
        <taxon>Fungi</taxon>
        <taxon>Dikarya</taxon>
        <taxon>Basidiomycota</taxon>
        <taxon>Agaricomycotina</taxon>
        <taxon>Agaricomycetes</taxon>
        <taxon>Polyporales</taxon>
        <taxon>Cerrenaceae</taxon>
        <taxon>Cerrena</taxon>
    </lineage>
</organism>